<dbReference type="AlphaFoldDB" id="A0A2I0UU72"/>
<feature type="region of interest" description="Disordered" evidence="1">
    <location>
        <begin position="96"/>
        <end position="129"/>
    </location>
</feature>
<organism evidence="3 4">
    <name type="scientific">Limosa lapponica baueri</name>
    <dbReference type="NCBI Taxonomy" id="1758121"/>
    <lineage>
        <taxon>Eukaryota</taxon>
        <taxon>Metazoa</taxon>
        <taxon>Chordata</taxon>
        <taxon>Craniata</taxon>
        <taxon>Vertebrata</taxon>
        <taxon>Euteleostomi</taxon>
        <taxon>Archelosauria</taxon>
        <taxon>Archosauria</taxon>
        <taxon>Dinosauria</taxon>
        <taxon>Saurischia</taxon>
        <taxon>Theropoda</taxon>
        <taxon>Coelurosauria</taxon>
        <taxon>Aves</taxon>
        <taxon>Neognathae</taxon>
        <taxon>Neoaves</taxon>
        <taxon>Charadriiformes</taxon>
        <taxon>Scolopacidae</taxon>
        <taxon>Limosa</taxon>
    </lineage>
</organism>
<evidence type="ECO:0000313" key="4">
    <source>
        <dbReference type="Proteomes" id="UP000233556"/>
    </source>
</evidence>
<evidence type="ECO:0000313" key="3">
    <source>
        <dbReference type="EMBL" id="PKU49607.1"/>
    </source>
</evidence>
<proteinExistence type="predicted"/>
<keyword evidence="4" id="KW-1185">Reference proteome</keyword>
<keyword evidence="2" id="KW-0732">Signal</keyword>
<evidence type="ECO:0000256" key="2">
    <source>
        <dbReference type="SAM" id="SignalP"/>
    </source>
</evidence>
<evidence type="ECO:0000256" key="1">
    <source>
        <dbReference type="SAM" id="MobiDB-lite"/>
    </source>
</evidence>
<gene>
    <name evidence="3" type="ORF">llap_160</name>
</gene>
<protein>
    <submittedName>
        <fullName evidence="3">Uncharacterized protein</fullName>
    </submittedName>
</protein>
<name>A0A2I0UU72_LIMLA</name>
<accession>A0A2I0UU72</accession>
<sequence length="129" mass="14044">MWMITCSSLNFVVVWEATKTFLGNPQRWTRRPDKKPAEGSYHPEINGSTFIGIMWTSNGHPIGGTQAAFFAASLLLFAQNFSLALKRPGSSLSIHTGAFQPHSSAVRRQRTGSTGPEGFTPRTGDSSSN</sequence>
<dbReference type="Proteomes" id="UP000233556">
    <property type="component" value="Unassembled WGS sequence"/>
</dbReference>
<reference evidence="4" key="2">
    <citation type="submission" date="2017-12" db="EMBL/GenBank/DDBJ databases">
        <title>Genome sequence of the Bar-tailed Godwit (Limosa lapponica baueri).</title>
        <authorList>
            <person name="Lima N.C.B."/>
            <person name="Parody-Merino A.M."/>
            <person name="Battley P.F."/>
            <person name="Fidler A.E."/>
            <person name="Prosdocimi F."/>
        </authorList>
    </citation>
    <scope>NUCLEOTIDE SEQUENCE [LARGE SCALE GENOMIC DNA]</scope>
</reference>
<feature type="chain" id="PRO_5014187697" evidence="2">
    <location>
        <begin position="18"/>
        <end position="129"/>
    </location>
</feature>
<feature type="signal peptide" evidence="2">
    <location>
        <begin position="1"/>
        <end position="17"/>
    </location>
</feature>
<reference evidence="4" key="1">
    <citation type="submission" date="2017-11" db="EMBL/GenBank/DDBJ databases">
        <authorList>
            <person name="Lima N.C."/>
            <person name="Parody-Merino A.M."/>
            <person name="Battley P.F."/>
            <person name="Fidler A.E."/>
            <person name="Prosdocimi F."/>
        </authorList>
    </citation>
    <scope>NUCLEOTIDE SEQUENCE [LARGE SCALE GENOMIC DNA]</scope>
</reference>
<dbReference type="EMBL" id="KZ505636">
    <property type="protein sequence ID" value="PKU49607.1"/>
    <property type="molecule type" value="Genomic_DNA"/>
</dbReference>